<dbReference type="AlphaFoldDB" id="A0A7R9GFN8"/>
<protein>
    <submittedName>
        <fullName evidence="1">Uncharacterized protein</fullName>
    </submittedName>
</protein>
<name>A0A7R9GFN8_9CRUS</name>
<proteinExistence type="predicted"/>
<organism evidence="1">
    <name type="scientific">Notodromas monacha</name>
    <dbReference type="NCBI Taxonomy" id="399045"/>
    <lineage>
        <taxon>Eukaryota</taxon>
        <taxon>Metazoa</taxon>
        <taxon>Ecdysozoa</taxon>
        <taxon>Arthropoda</taxon>
        <taxon>Crustacea</taxon>
        <taxon>Oligostraca</taxon>
        <taxon>Ostracoda</taxon>
        <taxon>Podocopa</taxon>
        <taxon>Podocopida</taxon>
        <taxon>Cypridocopina</taxon>
        <taxon>Cypridoidea</taxon>
        <taxon>Cyprididae</taxon>
        <taxon>Notodromas</taxon>
    </lineage>
</organism>
<dbReference type="EMBL" id="CAJPEX010002420">
    <property type="protein sequence ID" value="CAG0920971.1"/>
    <property type="molecule type" value="Genomic_DNA"/>
</dbReference>
<reference evidence="1" key="1">
    <citation type="submission" date="2020-11" db="EMBL/GenBank/DDBJ databases">
        <authorList>
            <person name="Tran Van P."/>
        </authorList>
    </citation>
    <scope>NUCLEOTIDE SEQUENCE</scope>
</reference>
<dbReference type="EMBL" id="OA884457">
    <property type="protein sequence ID" value="CAD7280819.1"/>
    <property type="molecule type" value="Genomic_DNA"/>
</dbReference>
<evidence type="ECO:0000313" key="1">
    <source>
        <dbReference type="EMBL" id="CAD7280819.1"/>
    </source>
</evidence>
<accession>A0A7R9GFN8</accession>
<gene>
    <name evidence="1" type="ORF">NMOB1V02_LOCUS8476</name>
</gene>
<evidence type="ECO:0000313" key="2">
    <source>
        <dbReference type="Proteomes" id="UP000678499"/>
    </source>
</evidence>
<sequence>MHANTMETTHTRKFQLFIIPLNSAEHNGSNAAFRRELVPQGRIEDTHAPFMVSVMGRTNSDSAFEPFLYAGCILTARKETRFLGNLTTPGIALEIMISKTYSTLMNHHD</sequence>
<keyword evidence="2" id="KW-1185">Reference proteome</keyword>
<dbReference type="Proteomes" id="UP000678499">
    <property type="component" value="Unassembled WGS sequence"/>
</dbReference>